<dbReference type="OrthoDB" id="5959815at2"/>
<dbReference type="GO" id="GO:0006355">
    <property type="term" value="P:regulation of DNA-templated transcription"/>
    <property type="evidence" value="ECO:0007669"/>
    <property type="project" value="InterPro"/>
</dbReference>
<dbReference type="AlphaFoldDB" id="A0A517NVZ3"/>
<reference evidence="2 3" key="1">
    <citation type="submission" date="2019-02" db="EMBL/GenBank/DDBJ databases">
        <title>Deep-cultivation of Planctomycetes and their phenomic and genomic characterization uncovers novel biology.</title>
        <authorList>
            <person name="Wiegand S."/>
            <person name="Jogler M."/>
            <person name="Boedeker C."/>
            <person name="Pinto D."/>
            <person name="Vollmers J."/>
            <person name="Rivas-Marin E."/>
            <person name="Kohn T."/>
            <person name="Peeters S.H."/>
            <person name="Heuer A."/>
            <person name="Rast P."/>
            <person name="Oberbeckmann S."/>
            <person name="Bunk B."/>
            <person name="Jeske O."/>
            <person name="Meyerdierks A."/>
            <person name="Storesund J.E."/>
            <person name="Kallscheuer N."/>
            <person name="Luecker S."/>
            <person name="Lage O.M."/>
            <person name="Pohl T."/>
            <person name="Merkel B.J."/>
            <person name="Hornburger P."/>
            <person name="Mueller R.-W."/>
            <person name="Bruemmer F."/>
            <person name="Labrenz M."/>
            <person name="Spormann A.M."/>
            <person name="Op den Camp H."/>
            <person name="Overmann J."/>
            <person name="Amann R."/>
            <person name="Jetten M.S.M."/>
            <person name="Mascher T."/>
            <person name="Medema M.H."/>
            <person name="Devos D.P."/>
            <person name="Kaster A.-K."/>
            <person name="Ovreas L."/>
            <person name="Rohde M."/>
            <person name="Galperin M.Y."/>
            <person name="Jogler C."/>
        </authorList>
    </citation>
    <scope>NUCLEOTIDE SEQUENCE [LARGE SCALE GENOMIC DNA]</scope>
    <source>
        <strain evidence="2 3">K23_9</strain>
    </source>
</reference>
<evidence type="ECO:0000259" key="1">
    <source>
        <dbReference type="Pfam" id="PF01402"/>
    </source>
</evidence>
<name>A0A517NVZ3_9BACT</name>
<dbReference type="Proteomes" id="UP000319817">
    <property type="component" value="Chromosome"/>
</dbReference>
<dbReference type="InterPro" id="IPR002145">
    <property type="entry name" value="CopG"/>
</dbReference>
<evidence type="ECO:0000313" key="3">
    <source>
        <dbReference type="Proteomes" id="UP000319817"/>
    </source>
</evidence>
<keyword evidence="3" id="KW-1185">Reference proteome</keyword>
<dbReference type="Pfam" id="PF01402">
    <property type="entry name" value="RHH_1"/>
    <property type="match status" value="1"/>
</dbReference>
<protein>
    <submittedName>
        <fullName evidence="2">Ribbon-helix-helix protein, copG family</fullName>
    </submittedName>
</protein>
<proteinExistence type="predicted"/>
<gene>
    <name evidence="2" type="ORF">K239x_33000</name>
</gene>
<dbReference type="InterPro" id="IPR010985">
    <property type="entry name" value="Ribbon_hlx_hlx"/>
</dbReference>
<dbReference type="SUPFAM" id="SSF47598">
    <property type="entry name" value="Ribbon-helix-helix"/>
    <property type="match status" value="1"/>
</dbReference>
<dbReference type="InterPro" id="IPR013321">
    <property type="entry name" value="Arc_rbn_hlx_hlx"/>
</dbReference>
<sequence>MNATSRDKRKVRTSVGIDPDDYRELEAMARKHRVSMSWMIREAVKQYLKNKRPLLSRDES</sequence>
<accession>A0A517NVZ3</accession>
<dbReference type="RefSeq" id="WP_145419165.1">
    <property type="nucleotide sequence ID" value="NZ_CP036526.1"/>
</dbReference>
<organism evidence="2 3">
    <name type="scientific">Stieleria marina</name>
    <dbReference type="NCBI Taxonomy" id="1930275"/>
    <lineage>
        <taxon>Bacteria</taxon>
        <taxon>Pseudomonadati</taxon>
        <taxon>Planctomycetota</taxon>
        <taxon>Planctomycetia</taxon>
        <taxon>Pirellulales</taxon>
        <taxon>Pirellulaceae</taxon>
        <taxon>Stieleria</taxon>
    </lineage>
</organism>
<evidence type="ECO:0000313" key="2">
    <source>
        <dbReference type="EMBL" id="QDT11305.1"/>
    </source>
</evidence>
<dbReference type="EMBL" id="CP036526">
    <property type="protein sequence ID" value="QDT11305.1"/>
    <property type="molecule type" value="Genomic_DNA"/>
</dbReference>
<feature type="domain" description="Ribbon-helix-helix protein CopG" evidence="1">
    <location>
        <begin position="11"/>
        <end position="50"/>
    </location>
</feature>
<dbReference type="Gene3D" id="1.10.1220.10">
    <property type="entry name" value="Met repressor-like"/>
    <property type="match status" value="1"/>
</dbReference>